<dbReference type="Gene3D" id="3.30.70.20">
    <property type="match status" value="1"/>
</dbReference>
<dbReference type="Pfam" id="PF14691">
    <property type="entry name" value="Fer4_20"/>
    <property type="match status" value="1"/>
</dbReference>
<evidence type="ECO:0000256" key="2">
    <source>
        <dbReference type="ARBA" id="ARBA00023004"/>
    </source>
</evidence>
<organism evidence="5 6">
    <name type="scientific">Thermoclostridium caenicola</name>
    <dbReference type="NCBI Taxonomy" id="659425"/>
    <lineage>
        <taxon>Bacteria</taxon>
        <taxon>Bacillati</taxon>
        <taxon>Bacillota</taxon>
        <taxon>Clostridia</taxon>
        <taxon>Eubacteriales</taxon>
        <taxon>Oscillospiraceae</taxon>
        <taxon>Thermoclostridium</taxon>
    </lineage>
</organism>
<dbReference type="InterPro" id="IPR028261">
    <property type="entry name" value="DPD_II"/>
</dbReference>
<dbReference type="AlphaFoldDB" id="A0A1M6D4E9"/>
<dbReference type="GO" id="GO:0016491">
    <property type="term" value="F:oxidoreductase activity"/>
    <property type="evidence" value="ECO:0007669"/>
    <property type="project" value="InterPro"/>
</dbReference>
<dbReference type="SUPFAM" id="SSF51971">
    <property type="entry name" value="Nucleotide-binding domain"/>
    <property type="match status" value="2"/>
</dbReference>
<dbReference type="PROSITE" id="PS00198">
    <property type="entry name" value="4FE4S_FER_1"/>
    <property type="match status" value="1"/>
</dbReference>
<protein>
    <submittedName>
        <fullName evidence="5">NADPH-dependent glutamate synthase beta chain</fullName>
    </submittedName>
</protein>
<dbReference type="PROSITE" id="PS51379">
    <property type="entry name" value="4FE4S_FER_2"/>
    <property type="match status" value="2"/>
</dbReference>
<dbReference type="InterPro" id="IPR017896">
    <property type="entry name" value="4Fe4S_Fe-S-bd"/>
</dbReference>
<feature type="domain" description="4Fe-4S ferredoxin-type" evidence="4">
    <location>
        <begin position="861"/>
        <end position="890"/>
    </location>
</feature>
<dbReference type="Pfam" id="PF00037">
    <property type="entry name" value="Fer4"/>
    <property type="match status" value="1"/>
</dbReference>
<dbReference type="Gene3D" id="1.10.1060.10">
    <property type="entry name" value="Alpha-helical ferredoxin"/>
    <property type="match status" value="1"/>
</dbReference>
<dbReference type="GO" id="GO:0046872">
    <property type="term" value="F:metal ion binding"/>
    <property type="evidence" value="ECO:0007669"/>
    <property type="project" value="UniProtKB-KW"/>
</dbReference>
<name>A0A1M6D4E9_9FIRM</name>
<keyword evidence="6" id="KW-1185">Reference proteome</keyword>
<evidence type="ECO:0000313" key="5">
    <source>
        <dbReference type="EMBL" id="SHI68116.1"/>
    </source>
</evidence>
<evidence type="ECO:0000259" key="4">
    <source>
        <dbReference type="PROSITE" id="PS51379"/>
    </source>
</evidence>
<proteinExistence type="predicted"/>
<evidence type="ECO:0000256" key="1">
    <source>
        <dbReference type="ARBA" id="ARBA00022723"/>
    </source>
</evidence>
<dbReference type="InterPro" id="IPR036188">
    <property type="entry name" value="FAD/NAD-bd_sf"/>
</dbReference>
<dbReference type="PANTHER" id="PTHR42783">
    <property type="entry name" value="GLUTAMATE SYNTHASE [NADPH] SMALL CHAIN"/>
    <property type="match status" value="1"/>
</dbReference>
<keyword evidence="3" id="KW-0411">Iron-sulfur</keyword>
<sequence length="929" mass="103048">MDKQTKSNMPLDESRLSFEIPRTDAPREKIIKLGRMITDRLPAKLKGVTGDDPEYWGLAGLVTDEMADIALKMGVRKPRTLPELVKLTGKDEAYLEKILAEMAYIGLIEYNWENPRHEKQYVLPRFVPGSAEFFNMRKSQIDEHPEVAAFFERMTFLPLEKVTPMVPPGGAGIGMHVIPVEKAIETENQSVSIEHISYWLKKYEGKYAKSLCSCRISRAKLGEGCGDDPEGWCIAIGDMADYIVETGRGQYVTYDEVLDILRQAEDNGFVHQITNIDGENKIFAICNCNVNICNALRTSQLFNTPNLSRSAYVARVESKNCVACGRCVEYCPAGAVKLGQKLCTKDGPIEYPRVELPDDTPWGPEKWSIDYRDKNRINCYDTGTSPCKTACPAHIAVQGYLKLAAQGRYREALQLIKKDNPFPAVCGRICNRRCEDACTRGTIDQAVAIDEVKRFIAQQDLDAETRYVPTPVIPKIGGGFEEKIAIIGGGPAGLSCAYFLAEKGYKPTVFEKEARPGGMLMNGIPSFRLEKDVVGAEIDVLRQMGVEFKCGVEVGKDVTIEDLRRQGYKGFYIAVGLQSGGRLDIPGADSEGVMAGIDFMRQVNLTGEVKLSGKVVVIGGGNVACDVARTALRCNAESVSMYCLESYDEMPCGVEERTECEKEGIAIHAGWGPVEILTENGKTAGITFKKCVSVKDKEGRFAPAFDESVTETAECDIIFYCIGQKPDYKKLLEGTKVEFNPNGTIKADPVTYQTAEPDIFVGGDVYSGAKFAIDAIADGREGAVSLHRFVQPNTSLTIGRNRRQFIELDKNNIVLDEASFDNSPRQQIGYNEALARTFRDDRIGFTEEQVRKETARCLECGASVVDPNKCIGCGICTTKCMFDAIHLYRERPECSTMVRSEDKMKAILPYMIKRAIRIKFGRKKGKKHA</sequence>
<dbReference type="EMBL" id="FQZP01000006">
    <property type="protein sequence ID" value="SHI68116.1"/>
    <property type="molecule type" value="Genomic_DNA"/>
</dbReference>
<gene>
    <name evidence="5" type="ORF">SAMN05444373_100686</name>
</gene>
<dbReference type="Gene3D" id="3.50.50.60">
    <property type="entry name" value="FAD/NAD(P)-binding domain"/>
    <property type="match status" value="2"/>
</dbReference>
<dbReference type="Proteomes" id="UP000324781">
    <property type="component" value="Unassembled WGS sequence"/>
</dbReference>
<dbReference type="PANTHER" id="PTHR42783:SF3">
    <property type="entry name" value="GLUTAMATE SYNTHASE [NADPH] SMALL CHAIN-RELATED"/>
    <property type="match status" value="1"/>
</dbReference>
<dbReference type="SUPFAM" id="SSF46548">
    <property type="entry name" value="alpha-helical ferredoxin"/>
    <property type="match status" value="2"/>
</dbReference>
<dbReference type="GO" id="GO:0051536">
    <property type="term" value="F:iron-sulfur cluster binding"/>
    <property type="evidence" value="ECO:0007669"/>
    <property type="project" value="UniProtKB-KW"/>
</dbReference>
<dbReference type="InterPro" id="IPR009051">
    <property type="entry name" value="Helical_ferredxn"/>
</dbReference>
<reference evidence="5 6" key="1">
    <citation type="submission" date="2016-11" db="EMBL/GenBank/DDBJ databases">
        <authorList>
            <person name="Varghese N."/>
            <person name="Submissions S."/>
        </authorList>
    </citation>
    <scope>NUCLEOTIDE SEQUENCE [LARGE SCALE GENOMIC DNA]</scope>
    <source>
        <strain evidence="5 6">DSM 19027</strain>
    </source>
</reference>
<evidence type="ECO:0000313" key="6">
    <source>
        <dbReference type="Proteomes" id="UP000324781"/>
    </source>
</evidence>
<feature type="domain" description="4Fe-4S ferredoxin-type" evidence="4">
    <location>
        <begin position="312"/>
        <end position="341"/>
    </location>
</feature>
<keyword evidence="1" id="KW-0479">Metal-binding</keyword>
<evidence type="ECO:0000256" key="3">
    <source>
        <dbReference type="ARBA" id="ARBA00023014"/>
    </source>
</evidence>
<dbReference type="Pfam" id="PF07992">
    <property type="entry name" value="Pyr_redox_2"/>
    <property type="match status" value="1"/>
</dbReference>
<accession>A0A1M6D4E9</accession>
<keyword evidence="2" id="KW-0408">Iron</keyword>
<dbReference type="PRINTS" id="PR00419">
    <property type="entry name" value="ADXRDTASE"/>
</dbReference>
<dbReference type="InterPro" id="IPR023753">
    <property type="entry name" value="FAD/NAD-binding_dom"/>
</dbReference>
<dbReference type="Pfam" id="PF12837">
    <property type="entry name" value="Fer4_6"/>
    <property type="match status" value="1"/>
</dbReference>
<dbReference type="InterPro" id="IPR017900">
    <property type="entry name" value="4Fe4S_Fe_S_CS"/>
</dbReference>